<dbReference type="Proteomes" id="UP000184499">
    <property type="component" value="Unassembled WGS sequence"/>
</dbReference>
<feature type="compositionally biased region" description="Gly residues" evidence="1">
    <location>
        <begin position="64"/>
        <end position="75"/>
    </location>
</feature>
<name>A0A1L9U2X4_ASPBC</name>
<evidence type="ECO:0000313" key="2">
    <source>
        <dbReference type="EMBL" id="OJJ66044.1"/>
    </source>
</evidence>
<gene>
    <name evidence="2" type="ORF">ASPBRDRAFT_201301</name>
</gene>
<dbReference type="GeneID" id="93574021"/>
<evidence type="ECO:0000313" key="3">
    <source>
        <dbReference type="Proteomes" id="UP000184499"/>
    </source>
</evidence>
<dbReference type="RefSeq" id="XP_067473294.1">
    <property type="nucleotide sequence ID" value="XM_067621533.1"/>
</dbReference>
<proteinExistence type="predicted"/>
<keyword evidence="3" id="KW-1185">Reference proteome</keyword>
<dbReference type="EMBL" id="KV878702">
    <property type="protein sequence ID" value="OJJ66044.1"/>
    <property type="molecule type" value="Genomic_DNA"/>
</dbReference>
<dbReference type="OMA" id="IPEQMDP"/>
<organism evidence="2 3">
    <name type="scientific">Aspergillus brasiliensis (strain CBS 101740 / IMI 381727 / IBT 21946)</name>
    <dbReference type="NCBI Taxonomy" id="767769"/>
    <lineage>
        <taxon>Eukaryota</taxon>
        <taxon>Fungi</taxon>
        <taxon>Dikarya</taxon>
        <taxon>Ascomycota</taxon>
        <taxon>Pezizomycotina</taxon>
        <taxon>Eurotiomycetes</taxon>
        <taxon>Eurotiomycetidae</taxon>
        <taxon>Eurotiales</taxon>
        <taxon>Aspergillaceae</taxon>
        <taxon>Aspergillus</taxon>
        <taxon>Aspergillus subgen. Circumdati</taxon>
    </lineage>
</organism>
<evidence type="ECO:0000256" key="1">
    <source>
        <dbReference type="SAM" id="MobiDB-lite"/>
    </source>
</evidence>
<dbReference type="VEuPathDB" id="FungiDB:ASPBRDRAFT_201301"/>
<dbReference type="AlphaFoldDB" id="A0A1L9U2X4"/>
<protein>
    <submittedName>
        <fullName evidence="2">Uncharacterized protein</fullName>
    </submittedName>
</protein>
<feature type="region of interest" description="Disordered" evidence="1">
    <location>
        <begin position="33"/>
        <end position="75"/>
    </location>
</feature>
<accession>A0A1L9U2X4</accession>
<reference evidence="3" key="1">
    <citation type="journal article" date="2017" name="Genome Biol.">
        <title>Comparative genomics reveals high biological diversity and specific adaptations in the industrially and medically important fungal genus Aspergillus.</title>
        <authorList>
            <person name="de Vries R.P."/>
            <person name="Riley R."/>
            <person name="Wiebenga A."/>
            <person name="Aguilar-Osorio G."/>
            <person name="Amillis S."/>
            <person name="Uchima C.A."/>
            <person name="Anderluh G."/>
            <person name="Asadollahi M."/>
            <person name="Askin M."/>
            <person name="Barry K."/>
            <person name="Battaglia E."/>
            <person name="Bayram O."/>
            <person name="Benocci T."/>
            <person name="Braus-Stromeyer S.A."/>
            <person name="Caldana C."/>
            <person name="Canovas D."/>
            <person name="Cerqueira G.C."/>
            <person name="Chen F."/>
            <person name="Chen W."/>
            <person name="Choi C."/>
            <person name="Clum A."/>
            <person name="Dos Santos R.A."/>
            <person name="Damasio A.R."/>
            <person name="Diallinas G."/>
            <person name="Emri T."/>
            <person name="Fekete E."/>
            <person name="Flipphi M."/>
            <person name="Freyberg S."/>
            <person name="Gallo A."/>
            <person name="Gournas C."/>
            <person name="Habgood R."/>
            <person name="Hainaut M."/>
            <person name="Harispe M.L."/>
            <person name="Henrissat B."/>
            <person name="Hilden K.S."/>
            <person name="Hope R."/>
            <person name="Hossain A."/>
            <person name="Karabika E."/>
            <person name="Karaffa L."/>
            <person name="Karanyi Z."/>
            <person name="Krasevec N."/>
            <person name="Kuo A."/>
            <person name="Kusch H."/>
            <person name="LaButti K."/>
            <person name="Lagendijk E.L."/>
            <person name="Lapidus A."/>
            <person name="Levasseur A."/>
            <person name="Lindquist E."/>
            <person name="Lipzen A."/>
            <person name="Logrieco A.F."/>
            <person name="MacCabe A."/>
            <person name="Maekelae M.R."/>
            <person name="Malavazi I."/>
            <person name="Melin P."/>
            <person name="Meyer V."/>
            <person name="Mielnichuk N."/>
            <person name="Miskei M."/>
            <person name="Molnar A.P."/>
            <person name="Mule G."/>
            <person name="Ngan C.Y."/>
            <person name="Orejas M."/>
            <person name="Orosz E."/>
            <person name="Ouedraogo J.P."/>
            <person name="Overkamp K.M."/>
            <person name="Park H.-S."/>
            <person name="Perrone G."/>
            <person name="Piumi F."/>
            <person name="Punt P.J."/>
            <person name="Ram A.F."/>
            <person name="Ramon A."/>
            <person name="Rauscher S."/>
            <person name="Record E."/>
            <person name="Riano-Pachon D.M."/>
            <person name="Robert V."/>
            <person name="Roehrig J."/>
            <person name="Ruller R."/>
            <person name="Salamov A."/>
            <person name="Salih N.S."/>
            <person name="Samson R.A."/>
            <person name="Sandor E."/>
            <person name="Sanguinetti M."/>
            <person name="Schuetze T."/>
            <person name="Sepcic K."/>
            <person name="Shelest E."/>
            <person name="Sherlock G."/>
            <person name="Sophianopoulou V."/>
            <person name="Squina F.M."/>
            <person name="Sun H."/>
            <person name="Susca A."/>
            <person name="Todd R.B."/>
            <person name="Tsang A."/>
            <person name="Unkles S.E."/>
            <person name="van de Wiele N."/>
            <person name="van Rossen-Uffink D."/>
            <person name="Oliveira J.V."/>
            <person name="Vesth T.C."/>
            <person name="Visser J."/>
            <person name="Yu J.-H."/>
            <person name="Zhou M."/>
            <person name="Andersen M.R."/>
            <person name="Archer D.B."/>
            <person name="Baker S.E."/>
            <person name="Benoit I."/>
            <person name="Brakhage A.A."/>
            <person name="Braus G.H."/>
            <person name="Fischer R."/>
            <person name="Frisvad J.C."/>
            <person name="Goldman G.H."/>
            <person name="Houbraken J."/>
            <person name="Oakley B."/>
            <person name="Pocsi I."/>
            <person name="Scazzocchio C."/>
            <person name="Seiboth B."/>
            <person name="vanKuyk P.A."/>
            <person name="Wortman J."/>
            <person name="Dyer P.S."/>
            <person name="Grigoriev I.V."/>
        </authorList>
    </citation>
    <scope>NUCLEOTIDE SEQUENCE [LARGE SCALE GENOMIC DNA]</scope>
    <source>
        <strain evidence="3">CBS 101740 / IMI 381727 / IBT 21946</strain>
    </source>
</reference>
<sequence>MAIYTNVLKWIGLSGGKEPPANRATWDAETVTIRQPSSPAPPSSSRPIVDQQPAIPEQMDPQLRGGGGGDFCCGM</sequence>